<evidence type="ECO:0000256" key="3">
    <source>
        <dbReference type="ARBA" id="ARBA00022989"/>
    </source>
</evidence>
<sequence>MKQKILNICSALFGLFMINAGLNKFFNYMPVPEDMAEAITKDFAALMEISWLMPLIAIAEIIGGILIIIPKTRALGALVIFPVMVGILLTHVLVDPNGLIIVSIIWAILLWILFENREKYSQLLTK</sequence>
<keyword evidence="2 5" id="KW-0812">Transmembrane</keyword>
<keyword evidence="4 5" id="KW-0472">Membrane</keyword>
<evidence type="ECO:0000256" key="4">
    <source>
        <dbReference type="ARBA" id="ARBA00023136"/>
    </source>
</evidence>
<reference evidence="7" key="1">
    <citation type="journal article" date="2019" name="Int. J. Syst. Evol. Microbiol.">
        <title>The Global Catalogue of Microorganisms (GCM) 10K type strain sequencing project: providing services to taxonomists for standard genome sequencing and annotation.</title>
        <authorList>
            <consortium name="The Broad Institute Genomics Platform"/>
            <consortium name="The Broad Institute Genome Sequencing Center for Infectious Disease"/>
            <person name="Wu L."/>
            <person name="Ma J."/>
        </authorList>
    </citation>
    <scope>NUCLEOTIDE SEQUENCE [LARGE SCALE GENOMIC DNA]</scope>
    <source>
        <strain evidence="7">KCTC 52925</strain>
    </source>
</reference>
<dbReference type="RefSeq" id="WP_251741358.1">
    <property type="nucleotide sequence ID" value="NZ_JBHUOJ010000012.1"/>
</dbReference>
<comment type="caution">
    <text evidence="6">The sequence shown here is derived from an EMBL/GenBank/DDBJ whole genome shotgun (WGS) entry which is preliminary data.</text>
</comment>
<proteinExistence type="predicted"/>
<feature type="transmembrane region" description="Helical" evidence="5">
    <location>
        <begin position="75"/>
        <end position="92"/>
    </location>
</feature>
<gene>
    <name evidence="6" type="ORF">ACFSYS_06830</name>
</gene>
<dbReference type="Pfam" id="PF13564">
    <property type="entry name" value="DoxX_2"/>
    <property type="match status" value="1"/>
</dbReference>
<dbReference type="InterPro" id="IPR032808">
    <property type="entry name" value="DoxX"/>
</dbReference>
<evidence type="ECO:0000256" key="1">
    <source>
        <dbReference type="ARBA" id="ARBA00004141"/>
    </source>
</evidence>
<keyword evidence="3 5" id="KW-1133">Transmembrane helix</keyword>
<organism evidence="6 7">
    <name type="scientific">Christiangramia antarctica</name>
    <dbReference type="NCBI Taxonomy" id="2058158"/>
    <lineage>
        <taxon>Bacteria</taxon>
        <taxon>Pseudomonadati</taxon>
        <taxon>Bacteroidota</taxon>
        <taxon>Flavobacteriia</taxon>
        <taxon>Flavobacteriales</taxon>
        <taxon>Flavobacteriaceae</taxon>
        <taxon>Christiangramia</taxon>
    </lineage>
</organism>
<feature type="transmembrane region" description="Helical" evidence="5">
    <location>
        <begin position="44"/>
        <end position="68"/>
    </location>
</feature>
<name>A0ABW5X3L5_9FLAO</name>
<feature type="transmembrane region" description="Helical" evidence="5">
    <location>
        <begin position="98"/>
        <end position="114"/>
    </location>
</feature>
<dbReference type="EMBL" id="JBHUOJ010000012">
    <property type="protein sequence ID" value="MFD2832999.1"/>
    <property type="molecule type" value="Genomic_DNA"/>
</dbReference>
<evidence type="ECO:0000313" key="6">
    <source>
        <dbReference type="EMBL" id="MFD2832999.1"/>
    </source>
</evidence>
<evidence type="ECO:0000256" key="2">
    <source>
        <dbReference type="ARBA" id="ARBA00022692"/>
    </source>
</evidence>
<evidence type="ECO:0000313" key="7">
    <source>
        <dbReference type="Proteomes" id="UP001597438"/>
    </source>
</evidence>
<accession>A0ABW5X3L5</accession>
<evidence type="ECO:0000256" key="5">
    <source>
        <dbReference type="SAM" id="Phobius"/>
    </source>
</evidence>
<protein>
    <submittedName>
        <fullName evidence="6">DoxX family protein</fullName>
    </submittedName>
</protein>
<dbReference type="Proteomes" id="UP001597438">
    <property type="component" value="Unassembled WGS sequence"/>
</dbReference>
<keyword evidence="7" id="KW-1185">Reference proteome</keyword>
<comment type="subcellular location">
    <subcellularLocation>
        <location evidence="1">Membrane</location>
        <topology evidence="1">Multi-pass membrane protein</topology>
    </subcellularLocation>
</comment>